<evidence type="ECO:0000313" key="3">
    <source>
        <dbReference type="Proteomes" id="UP000671873"/>
    </source>
</evidence>
<dbReference type="Proteomes" id="UP000671873">
    <property type="component" value="Segment"/>
</dbReference>
<keyword evidence="1" id="KW-0812">Transmembrane</keyword>
<protein>
    <submittedName>
        <fullName evidence="2">Uncharacterized protein</fullName>
    </submittedName>
</protein>
<name>A0A858MSM5_9CAUD</name>
<reference evidence="2 3" key="1">
    <citation type="submission" date="2020-03" db="EMBL/GenBank/DDBJ databases">
        <authorList>
            <person name="Holtappels D."/>
            <person name="Bomans J.P.J."/>
            <person name="Lavigne R."/>
            <person name="Wagemans J."/>
        </authorList>
    </citation>
    <scope>NUCLEOTIDE SEQUENCE [LARGE SCALE GENOMIC DNA]</scope>
    <source>
        <strain evidence="2 3">OLIVR5</strain>
    </source>
</reference>
<sequence>MKTTNSLKKEIAMFLSIPAILLVGALTTPLAGIVADHLFIFYSHYVG</sequence>
<keyword evidence="1" id="KW-0472">Membrane</keyword>
<evidence type="ECO:0000256" key="1">
    <source>
        <dbReference type="SAM" id="Phobius"/>
    </source>
</evidence>
<keyword evidence="3" id="KW-1185">Reference proteome</keyword>
<feature type="transmembrane region" description="Helical" evidence="1">
    <location>
        <begin position="12"/>
        <end position="35"/>
    </location>
</feature>
<keyword evidence="1" id="KW-1133">Transmembrane helix</keyword>
<gene>
    <name evidence="2" type="ORF">Ab1vBOLIVR5_gp78c</name>
</gene>
<organism evidence="2 3">
    <name type="scientific">Agrobacterium phage OLIVR5</name>
    <dbReference type="NCBI Taxonomy" id="2723773"/>
    <lineage>
        <taxon>Viruses</taxon>
        <taxon>Duplodnaviria</taxon>
        <taxon>Heunggongvirae</taxon>
        <taxon>Uroviricota</taxon>
        <taxon>Caudoviricetes</taxon>
        <taxon>Pootjesviridae</taxon>
        <taxon>Heverleevirus</taxon>
        <taxon>Heverleevirus OLIVR5</taxon>
    </lineage>
</organism>
<accession>A0A858MSM5</accession>
<proteinExistence type="predicted"/>
<dbReference type="EMBL" id="MT234342">
    <property type="protein sequence ID" value="QIW87726.1"/>
    <property type="molecule type" value="Genomic_DNA"/>
</dbReference>
<evidence type="ECO:0000313" key="2">
    <source>
        <dbReference type="EMBL" id="QIW87726.1"/>
    </source>
</evidence>